<reference evidence="3" key="1">
    <citation type="submission" date="2020-02" db="EMBL/GenBank/DDBJ databases">
        <authorList>
            <person name="Meier V. D."/>
        </authorList>
    </citation>
    <scope>NUCLEOTIDE SEQUENCE</scope>
    <source>
        <strain evidence="3">AVDCRST_MAG76</strain>
    </source>
</reference>
<dbReference type="SUPFAM" id="SSF143243">
    <property type="entry name" value="Nqo5-like"/>
    <property type="match status" value="1"/>
</dbReference>
<dbReference type="AlphaFoldDB" id="A0A6J4IXX2"/>
<dbReference type="EMBL" id="CADCSZ010000174">
    <property type="protein sequence ID" value="CAA9262385.1"/>
    <property type="molecule type" value="Genomic_DNA"/>
</dbReference>
<dbReference type="InterPro" id="IPR001268">
    <property type="entry name" value="NADH_UbQ_OxRdtase_30kDa_su"/>
</dbReference>
<evidence type="ECO:0000313" key="3">
    <source>
        <dbReference type="EMBL" id="CAA9262385.1"/>
    </source>
</evidence>
<comment type="similarity">
    <text evidence="1">Belongs to the complex I 30 kDa subunit family.</text>
</comment>
<name>A0A6J4IXX2_9ACTN</name>
<dbReference type="GO" id="GO:0008137">
    <property type="term" value="F:NADH dehydrogenase (ubiquinone) activity"/>
    <property type="evidence" value="ECO:0007669"/>
    <property type="project" value="InterPro"/>
</dbReference>
<keyword evidence="3" id="KW-0560">Oxidoreductase</keyword>
<protein>
    <submittedName>
        <fullName evidence="3">NADH-ubiquinone oxidoreductase chain C</fullName>
        <ecNumber evidence="3">1.6.5.3</ecNumber>
    </submittedName>
</protein>
<dbReference type="PANTHER" id="PTHR10884">
    <property type="entry name" value="NADH DEHYDROGENASE UBIQUINONE IRON-SULFUR PROTEIN 3"/>
    <property type="match status" value="1"/>
</dbReference>
<dbReference type="GO" id="GO:0016491">
    <property type="term" value="F:oxidoreductase activity"/>
    <property type="evidence" value="ECO:0007669"/>
    <property type="project" value="UniProtKB-KW"/>
</dbReference>
<evidence type="ECO:0000259" key="2">
    <source>
        <dbReference type="Pfam" id="PF00329"/>
    </source>
</evidence>
<accession>A0A6J4IXX2</accession>
<organism evidence="3">
    <name type="scientific">uncultured Acidimicrobiales bacterium</name>
    <dbReference type="NCBI Taxonomy" id="310071"/>
    <lineage>
        <taxon>Bacteria</taxon>
        <taxon>Bacillati</taxon>
        <taxon>Actinomycetota</taxon>
        <taxon>Acidimicrobiia</taxon>
        <taxon>Acidimicrobiales</taxon>
        <taxon>environmental samples</taxon>
    </lineage>
</organism>
<proteinExistence type="inferred from homology"/>
<gene>
    <name evidence="3" type="ORF">AVDCRST_MAG76-2892</name>
</gene>
<sequence>MSERTAGHDDTEPLTVHGLPAVQVRGTTVVHTDVARYQGLLEALHGEGFNFCADLCAVDQLTNSGRTIPGGIEAQRFEVVVTVRDLTAHRHLRVRCQVPEDDTRVPTAFQLWPGTEAMEREAYDLLGVVFTGHPDLTRILLPDDWEGHPLRKDLTPGRVPVQFRAAPSTR</sequence>
<feature type="domain" description="NADH:ubiquinone oxidoreductase 30kDa subunit" evidence="2">
    <location>
        <begin position="32"/>
        <end position="154"/>
    </location>
</feature>
<keyword evidence="3" id="KW-0830">Ubiquinone</keyword>
<dbReference type="InterPro" id="IPR037232">
    <property type="entry name" value="NADH_quin_OxRdtase_su_C/D-like"/>
</dbReference>
<evidence type="ECO:0000256" key="1">
    <source>
        <dbReference type="ARBA" id="ARBA00007569"/>
    </source>
</evidence>
<dbReference type="Gene3D" id="3.30.460.80">
    <property type="entry name" value="NADH:ubiquinone oxidoreductase, 30kDa subunit"/>
    <property type="match status" value="1"/>
</dbReference>
<dbReference type="EC" id="1.6.5.3" evidence="3"/>
<dbReference type="Pfam" id="PF00329">
    <property type="entry name" value="Complex1_30kDa"/>
    <property type="match status" value="1"/>
</dbReference>
<dbReference type="PANTHER" id="PTHR10884:SF14">
    <property type="entry name" value="NADH DEHYDROGENASE [UBIQUINONE] IRON-SULFUR PROTEIN 3, MITOCHONDRIAL"/>
    <property type="match status" value="1"/>
</dbReference>